<dbReference type="Pfam" id="PF13380">
    <property type="entry name" value="CoA_binding_2"/>
    <property type="match status" value="1"/>
</dbReference>
<evidence type="ECO:0000313" key="6">
    <source>
        <dbReference type="EMBL" id="AET68527.1"/>
    </source>
</evidence>
<dbReference type="Pfam" id="PF13549">
    <property type="entry name" value="ATP-grasp_5"/>
    <property type="match status" value="1"/>
</dbReference>
<dbReference type="eggNOG" id="COG0045">
    <property type="taxonomic scope" value="Bacteria"/>
</dbReference>
<proteinExistence type="inferred from homology"/>
<gene>
    <name evidence="6" type="ordered locus">Desor_3004</name>
</gene>
<dbReference type="SUPFAM" id="SSF51735">
    <property type="entry name" value="NAD(P)-binding Rossmann-fold domains"/>
    <property type="match status" value="1"/>
</dbReference>
<feature type="domain" description="CoA-binding" evidence="5">
    <location>
        <begin position="16"/>
        <end position="111"/>
    </location>
</feature>
<comment type="similarity">
    <text evidence="4">In the N-terminal section; belongs to the acetate CoA ligase alpha subunit family.</text>
</comment>
<dbReference type="PANTHER" id="PTHR43334">
    <property type="entry name" value="ACETATE--COA LIGASE [ADP-FORMING]"/>
    <property type="match status" value="1"/>
</dbReference>
<accession>G7WGU1</accession>
<keyword evidence="2" id="KW-0547">Nucleotide-binding</keyword>
<dbReference type="Gene3D" id="3.40.50.720">
    <property type="entry name" value="NAD(P)-binding Rossmann-like Domain"/>
    <property type="match status" value="1"/>
</dbReference>
<dbReference type="Gene3D" id="3.30.1490.20">
    <property type="entry name" value="ATP-grasp fold, A domain"/>
    <property type="match status" value="1"/>
</dbReference>
<dbReference type="AlphaFoldDB" id="G7WGU1"/>
<evidence type="ECO:0000259" key="5">
    <source>
        <dbReference type="SMART" id="SM00881"/>
    </source>
</evidence>
<reference evidence="6 7" key="2">
    <citation type="journal article" date="2012" name="J. Bacteriol.">
        <title>Complete genome sequences of Desulfosporosinus orientis DSM765T, Desulfosporosinus youngiae DSM17734T, Desulfosporosinus meridiei DSM13257T, and Desulfosporosinus acidiphilus DSM22704T.</title>
        <authorList>
            <person name="Pester M."/>
            <person name="Brambilla E."/>
            <person name="Alazard D."/>
            <person name="Rattei T."/>
            <person name="Weinmaier T."/>
            <person name="Han J."/>
            <person name="Lucas S."/>
            <person name="Lapidus A."/>
            <person name="Cheng J.F."/>
            <person name="Goodwin L."/>
            <person name="Pitluck S."/>
            <person name="Peters L."/>
            <person name="Ovchinnikova G."/>
            <person name="Teshima H."/>
            <person name="Detter J.C."/>
            <person name="Han C.S."/>
            <person name="Tapia R."/>
            <person name="Land M.L."/>
            <person name="Hauser L."/>
            <person name="Kyrpides N.C."/>
            <person name="Ivanova N.N."/>
            <person name="Pagani I."/>
            <person name="Huntmann M."/>
            <person name="Wei C.L."/>
            <person name="Davenport K.W."/>
            <person name="Daligault H."/>
            <person name="Chain P.S."/>
            <person name="Chen A."/>
            <person name="Mavromatis K."/>
            <person name="Markowitz V."/>
            <person name="Szeto E."/>
            <person name="Mikhailova N."/>
            <person name="Pati A."/>
            <person name="Wagner M."/>
            <person name="Woyke T."/>
            <person name="Ollivier B."/>
            <person name="Klenk H.P."/>
            <person name="Spring S."/>
            <person name="Loy A."/>
        </authorList>
    </citation>
    <scope>NUCLEOTIDE SEQUENCE [LARGE SCALE GENOMIC DNA]</scope>
    <source>
        <strain evidence="7">ATCC 19365 / DSM 765 / NCIMB 8382 / VKM B-1628</strain>
    </source>
</reference>
<dbReference type="Pfam" id="PF13607">
    <property type="entry name" value="Succ_CoA_lig"/>
    <property type="match status" value="1"/>
</dbReference>
<protein>
    <submittedName>
        <fullName evidence="6">Acyl-CoA synthetase (NDP forming)</fullName>
    </submittedName>
</protein>
<dbReference type="InterPro" id="IPR036291">
    <property type="entry name" value="NAD(P)-bd_dom_sf"/>
</dbReference>
<dbReference type="InterPro" id="IPR016102">
    <property type="entry name" value="Succinyl-CoA_synth-like"/>
</dbReference>
<dbReference type="STRING" id="768706.Desor_3004"/>
<dbReference type="KEGG" id="dor:Desor_3004"/>
<dbReference type="SUPFAM" id="SSF56059">
    <property type="entry name" value="Glutathione synthetase ATP-binding domain-like"/>
    <property type="match status" value="1"/>
</dbReference>
<dbReference type="GO" id="GO:0043758">
    <property type="term" value="F:acetate-CoA ligase (ADP-forming) activity"/>
    <property type="evidence" value="ECO:0007669"/>
    <property type="project" value="InterPro"/>
</dbReference>
<dbReference type="GO" id="GO:0005524">
    <property type="term" value="F:ATP binding"/>
    <property type="evidence" value="ECO:0007669"/>
    <property type="project" value="UniProtKB-KW"/>
</dbReference>
<dbReference type="PANTHER" id="PTHR43334:SF1">
    <property type="entry name" value="3-HYDROXYPROPIONATE--COA LIGASE [ADP-FORMING]"/>
    <property type="match status" value="1"/>
</dbReference>
<dbReference type="HOGENOM" id="CLU_007415_3_1_9"/>
<evidence type="ECO:0000313" key="7">
    <source>
        <dbReference type="Proteomes" id="UP000006346"/>
    </source>
</evidence>
<dbReference type="SUPFAM" id="SSF52210">
    <property type="entry name" value="Succinyl-CoA synthetase domains"/>
    <property type="match status" value="2"/>
</dbReference>
<keyword evidence="1" id="KW-0436">Ligase</keyword>
<dbReference type="eggNOG" id="COG1042">
    <property type="taxonomic scope" value="Bacteria"/>
</dbReference>
<dbReference type="FunFam" id="3.30.1490.20:FF:000020">
    <property type="entry name" value="Protein lysine acetyltransferase"/>
    <property type="match status" value="1"/>
</dbReference>
<keyword evidence="3" id="KW-0067">ATP-binding</keyword>
<dbReference type="InterPro" id="IPR043938">
    <property type="entry name" value="Ligase_CoA_dom"/>
</dbReference>
<sequence>MHKLSLEQRITSMQTLFIPESIAIIGASADPSKPSGQPLESLLANGYKGKVYPVNPKYNELYNIPCYPSIFNVPGDIGLAIIAVPAAITISALKDCVSMGVKSAVVFTSGFAEMGGKGKVLQQEMTILARESGMVICGPNCMGIFSAHNALMANFAVTRLPERTITDSFLGFISQSGGFGAACYSSISERGIGFSHFVSTGNEADLEFSEYLAYMIADTNTKVIGGYLEGVKDGVKLARAAEMAIEAGKPVLLMKPGRHEVAARAAASHTGAMVGSDRVYDALFKQKGIIRVESVEELNEVLNILVSGKIPQGRKVCILATSGGSGVMLADKCVEFGLEVPELSADTRNKLDKLLPDFASSINPVDITSQVMTQPALLRQCAEIILADPGIDILMLCYWAETLGEVEIIEQIAEISGSTDKMVLNLVNGQEEAARDTLEKLHDKLIPASRDGEYAIRALKLLTWYNEKKIGYGSELSFPELPAGAREEVAAYLDDFAPGAKLTEFQAKKILRAYGIPCTKEILAVGPEEAVEASAILGCPVAMKIESPDILHKTDAGGVMLNIDSPEKVREAFTRITAAAGEYKRDADIRGVLVQEMLPPGTELIAGISRDSVFGSVVLFGLGGIFVEVLKDVAMRIPPLSEIDTMEMMDEIKGKKVLEGVRGRLPVDKKALSQVLLRLSMLASDFPQIAEMDINPLLAYPDGVAAADAVIVLKA</sequence>
<reference evidence="7" key="1">
    <citation type="submission" date="2011-11" db="EMBL/GenBank/DDBJ databases">
        <title>Complete sequence of Desulfosporosinus orientis DSM 765.</title>
        <authorList>
            <person name="Lucas S."/>
            <person name="Han J."/>
            <person name="Lapidus A."/>
            <person name="Cheng J.-F."/>
            <person name="Goodwin L."/>
            <person name="Pitluck S."/>
            <person name="Peters L."/>
            <person name="Ovchinnikova G."/>
            <person name="Teshima H."/>
            <person name="Detter J.C."/>
            <person name="Han C."/>
            <person name="Tapia R."/>
            <person name="Land M."/>
            <person name="Hauser L."/>
            <person name="Kyrpides N."/>
            <person name="Ivanova N."/>
            <person name="Pagani I."/>
            <person name="Pester M."/>
            <person name="Spring S."/>
            <person name="Ollivier B."/>
            <person name="Rattei T."/>
            <person name="Klenk H.-P."/>
            <person name="Wagner M."/>
            <person name="Loy A."/>
            <person name="Woyke T."/>
        </authorList>
    </citation>
    <scope>NUCLEOTIDE SEQUENCE [LARGE SCALE GENOMIC DNA]</scope>
    <source>
        <strain evidence="7">ATCC 19365 / DSM 765 / NCIMB 8382 / VKM B-1628</strain>
    </source>
</reference>
<dbReference type="Gene3D" id="3.40.50.261">
    <property type="entry name" value="Succinyl-CoA synthetase domains"/>
    <property type="match status" value="2"/>
</dbReference>
<keyword evidence="7" id="KW-1185">Reference proteome</keyword>
<dbReference type="EMBL" id="CP003108">
    <property type="protein sequence ID" value="AET68527.1"/>
    <property type="molecule type" value="Genomic_DNA"/>
</dbReference>
<dbReference type="InterPro" id="IPR032875">
    <property type="entry name" value="Succ_CoA_lig_flav_dom"/>
</dbReference>
<dbReference type="Pfam" id="PF19045">
    <property type="entry name" value="Ligase_CoA_2"/>
    <property type="match status" value="1"/>
</dbReference>
<dbReference type="InterPro" id="IPR013815">
    <property type="entry name" value="ATP_grasp_subdomain_1"/>
</dbReference>
<evidence type="ECO:0000256" key="4">
    <source>
        <dbReference type="ARBA" id="ARBA00060888"/>
    </source>
</evidence>
<dbReference type="RefSeq" id="WP_014185335.1">
    <property type="nucleotide sequence ID" value="NC_016584.1"/>
</dbReference>
<name>G7WGU1_DESOD</name>
<dbReference type="Proteomes" id="UP000006346">
    <property type="component" value="Chromosome"/>
</dbReference>
<evidence type="ECO:0000256" key="3">
    <source>
        <dbReference type="ARBA" id="ARBA00022840"/>
    </source>
</evidence>
<dbReference type="Gene3D" id="3.30.470.20">
    <property type="entry name" value="ATP-grasp fold, B domain"/>
    <property type="match status" value="1"/>
</dbReference>
<dbReference type="InterPro" id="IPR003781">
    <property type="entry name" value="CoA-bd"/>
</dbReference>
<evidence type="ECO:0000256" key="1">
    <source>
        <dbReference type="ARBA" id="ARBA00022598"/>
    </source>
</evidence>
<dbReference type="SMART" id="SM00881">
    <property type="entry name" value="CoA_binding"/>
    <property type="match status" value="1"/>
</dbReference>
<dbReference type="InterPro" id="IPR051538">
    <property type="entry name" value="Acyl-CoA_Synth/Transferase"/>
</dbReference>
<organism evidence="6 7">
    <name type="scientific">Desulfosporosinus orientis (strain ATCC 19365 / DSM 765 / NCIMB 8382 / VKM B-1628 / Singapore I)</name>
    <name type="common">Desulfotomaculum orientis</name>
    <dbReference type="NCBI Taxonomy" id="768706"/>
    <lineage>
        <taxon>Bacteria</taxon>
        <taxon>Bacillati</taxon>
        <taxon>Bacillota</taxon>
        <taxon>Clostridia</taxon>
        <taxon>Eubacteriales</taxon>
        <taxon>Desulfitobacteriaceae</taxon>
        <taxon>Desulfosporosinus</taxon>
    </lineage>
</organism>
<dbReference type="PATRIC" id="fig|768706.3.peg.3018"/>
<evidence type="ECO:0000256" key="2">
    <source>
        <dbReference type="ARBA" id="ARBA00022741"/>
    </source>
</evidence>